<sequence length="52" mass="5874">MGVAIAKELLDVAMDHFNGIYLMTPFMLYEMSAQLLEHVWAKSGHPATPLFH</sequence>
<name>W7Y8E4_9BACL</name>
<accession>W7Y8E4</accession>
<dbReference type="AlphaFoldDB" id="W7Y8E4"/>
<protein>
    <submittedName>
        <fullName evidence="1">5,10-methylenetetrahydrofolate reductase</fullName>
    </submittedName>
</protein>
<comment type="caution">
    <text evidence="1">The sequence shown here is derived from an EMBL/GenBank/DDBJ whole genome shotgun (WGS) entry which is preliminary data.</text>
</comment>
<keyword evidence="2" id="KW-1185">Reference proteome</keyword>
<dbReference type="EMBL" id="BAVZ01000002">
    <property type="protein sequence ID" value="GAF07185.1"/>
    <property type="molecule type" value="Genomic_DNA"/>
</dbReference>
<evidence type="ECO:0000313" key="2">
    <source>
        <dbReference type="Proteomes" id="UP000019364"/>
    </source>
</evidence>
<gene>
    <name evidence="1" type="ORF">JCM16418_1176</name>
</gene>
<reference evidence="1 2" key="1">
    <citation type="journal article" date="2014" name="Genome Announc.">
        <title>Draft Genome Sequence of Paenibacillus pini JCM 16418T, Isolated from the Rhizosphere of Pine Tree.</title>
        <authorList>
            <person name="Yuki M."/>
            <person name="Oshima K."/>
            <person name="Suda W."/>
            <person name="Oshida Y."/>
            <person name="Kitamura K."/>
            <person name="Iida Y."/>
            <person name="Hattori M."/>
            <person name="Ohkuma M."/>
        </authorList>
    </citation>
    <scope>NUCLEOTIDE SEQUENCE [LARGE SCALE GENOMIC DNA]</scope>
    <source>
        <strain evidence="1 2">JCM 16418</strain>
    </source>
</reference>
<organism evidence="1 2">
    <name type="scientific">Paenibacillus pini JCM 16418</name>
    <dbReference type="NCBI Taxonomy" id="1236976"/>
    <lineage>
        <taxon>Bacteria</taxon>
        <taxon>Bacillati</taxon>
        <taxon>Bacillota</taxon>
        <taxon>Bacilli</taxon>
        <taxon>Bacillales</taxon>
        <taxon>Paenibacillaceae</taxon>
        <taxon>Paenibacillus</taxon>
    </lineage>
</organism>
<dbReference type="STRING" id="1236976.JCM16418_1176"/>
<dbReference type="Proteomes" id="UP000019364">
    <property type="component" value="Unassembled WGS sequence"/>
</dbReference>
<dbReference type="eggNOG" id="COG0685">
    <property type="taxonomic scope" value="Bacteria"/>
</dbReference>
<proteinExistence type="predicted"/>
<evidence type="ECO:0000313" key="1">
    <source>
        <dbReference type="EMBL" id="GAF07185.1"/>
    </source>
</evidence>